<dbReference type="Pfam" id="PF00076">
    <property type="entry name" value="RRM_1"/>
    <property type="match status" value="2"/>
</dbReference>
<dbReference type="InterPro" id="IPR039539">
    <property type="entry name" value="Ras_GTPase_bind_prot"/>
</dbReference>
<proteinExistence type="predicted"/>
<feature type="domain" description="RRM" evidence="3">
    <location>
        <begin position="123"/>
        <end position="194"/>
    </location>
</feature>
<reference evidence="4" key="1">
    <citation type="submission" date="2015-07" db="EMBL/GenBank/DDBJ databases">
        <title>Adaptation to a free-living lifestyle via gene acquisitions in the diplomonad Trepomonas sp. PC1.</title>
        <authorList>
            <person name="Xu F."/>
            <person name="Jerlstrom-Hultqvist J."/>
            <person name="Kolisko M."/>
            <person name="Simpson A.G.B."/>
            <person name="Roger A.J."/>
            <person name="Svard S.G."/>
            <person name="Andersson J.O."/>
        </authorList>
    </citation>
    <scope>NUCLEOTIDE SEQUENCE</scope>
    <source>
        <strain evidence="4">PC1</strain>
    </source>
</reference>
<dbReference type="EMBL" id="GDID01001817">
    <property type="protein sequence ID" value="JAP94789.1"/>
    <property type="molecule type" value="Transcribed_RNA"/>
</dbReference>
<name>A0A146KHR3_9EUKA</name>
<dbReference type="InterPro" id="IPR012677">
    <property type="entry name" value="Nucleotide-bd_a/b_plait_sf"/>
</dbReference>
<gene>
    <name evidence="4" type="ORF">TPC1_12435</name>
</gene>
<evidence type="ECO:0000256" key="2">
    <source>
        <dbReference type="SAM" id="MobiDB-lite"/>
    </source>
</evidence>
<dbReference type="SMART" id="SM00360">
    <property type="entry name" value="RRM"/>
    <property type="match status" value="2"/>
</dbReference>
<dbReference type="GO" id="GO:0005829">
    <property type="term" value="C:cytosol"/>
    <property type="evidence" value="ECO:0007669"/>
    <property type="project" value="TreeGrafter"/>
</dbReference>
<accession>A0A146KHR3</accession>
<sequence length="470" mass="54023">FDLDDIINSMNPVEQKQQISQPSRPQPAISVPPPPQQYAMPQQQQYAQPAPQTNYFQPAPQYQPPAAYQQQQYQPQQTYQMPQIVSQYQTAPMQINKTGAYQTPEEAEEIDISKVVIDEEKKWQIYVGKLPNNCTEQELIENFKCFGEIKNVHLKNEQHIGFINFLKKEGAMNALNKRDIYIRAQPITLAGFHQKLQIILRRIPPAVKITDEARFHYVLNNFLQMKAPGTFVYSQLHEATYGSSAYLHFLCIDDSITAFKILKSTEFTEYCAREMQLVSDIANLKIIDNTEVDRRQKANEQPNQDLSREVIQFLCVRFVERARQQVRMGQPIQQHYQPQQVIQQQYPQQYGQMVYQQNMYGQNAMPQSQQQNYGQQYQIQRNPVTGQAELSVYLKGLPFGTNDQIVRQAMMVFGSVNHVQLINNQEAMGKPPCAICHFQSKDSTSQALSTGQVLISGVSVKISPHVKKAQ</sequence>
<feature type="compositionally biased region" description="Low complexity" evidence="2">
    <location>
        <begin position="37"/>
        <end position="67"/>
    </location>
</feature>
<dbReference type="PROSITE" id="PS50102">
    <property type="entry name" value="RRM"/>
    <property type="match status" value="2"/>
</dbReference>
<keyword evidence="1" id="KW-0694">RNA-binding</keyword>
<organism evidence="4">
    <name type="scientific">Trepomonas sp. PC1</name>
    <dbReference type="NCBI Taxonomy" id="1076344"/>
    <lineage>
        <taxon>Eukaryota</taxon>
        <taxon>Metamonada</taxon>
        <taxon>Diplomonadida</taxon>
        <taxon>Hexamitidae</taxon>
        <taxon>Hexamitinae</taxon>
        <taxon>Trepomonas</taxon>
    </lineage>
</organism>
<dbReference type="AlphaFoldDB" id="A0A146KHR3"/>
<feature type="non-terminal residue" evidence="4">
    <location>
        <position position="1"/>
    </location>
</feature>
<evidence type="ECO:0000313" key="4">
    <source>
        <dbReference type="EMBL" id="JAP94789.1"/>
    </source>
</evidence>
<dbReference type="PANTHER" id="PTHR10693:SF20">
    <property type="entry name" value="AT27578P"/>
    <property type="match status" value="1"/>
</dbReference>
<evidence type="ECO:0000256" key="1">
    <source>
        <dbReference type="PROSITE-ProRule" id="PRU00176"/>
    </source>
</evidence>
<feature type="compositionally biased region" description="Polar residues" evidence="2">
    <location>
        <begin position="8"/>
        <end position="21"/>
    </location>
</feature>
<evidence type="ECO:0000259" key="3">
    <source>
        <dbReference type="PROSITE" id="PS50102"/>
    </source>
</evidence>
<protein>
    <submittedName>
        <fullName evidence="4">RNA recognition motif-containing protein</fullName>
    </submittedName>
</protein>
<dbReference type="SUPFAM" id="SSF54928">
    <property type="entry name" value="RNA-binding domain, RBD"/>
    <property type="match status" value="2"/>
</dbReference>
<dbReference type="Gene3D" id="3.30.70.330">
    <property type="match status" value="2"/>
</dbReference>
<dbReference type="InterPro" id="IPR035979">
    <property type="entry name" value="RBD_domain_sf"/>
</dbReference>
<feature type="domain" description="RRM" evidence="3">
    <location>
        <begin position="390"/>
        <end position="467"/>
    </location>
</feature>
<dbReference type="GO" id="GO:0003729">
    <property type="term" value="F:mRNA binding"/>
    <property type="evidence" value="ECO:0007669"/>
    <property type="project" value="TreeGrafter"/>
</dbReference>
<feature type="region of interest" description="Disordered" evidence="2">
    <location>
        <begin position="1"/>
        <end position="67"/>
    </location>
</feature>
<dbReference type="PANTHER" id="PTHR10693">
    <property type="entry name" value="RAS GTPASE-ACTIVATING PROTEIN-BINDING PROTEIN"/>
    <property type="match status" value="1"/>
</dbReference>
<dbReference type="InterPro" id="IPR000504">
    <property type="entry name" value="RRM_dom"/>
</dbReference>
<dbReference type="GO" id="GO:1990904">
    <property type="term" value="C:ribonucleoprotein complex"/>
    <property type="evidence" value="ECO:0007669"/>
    <property type="project" value="TreeGrafter"/>
</dbReference>
<dbReference type="CDD" id="cd00590">
    <property type="entry name" value="RRM_SF"/>
    <property type="match status" value="2"/>
</dbReference>